<dbReference type="AlphaFoldDB" id="A0A2M7E7U6"/>
<evidence type="ECO:0000313" key="2">
    <source>
        <dbReference type="Proteomes" id="UP000228886"/>
    </source>
</evidence>
<proteinExistence type="predicted"/>
<accession>A0A2M7E7U6</accession>
<protein>
    <submittedName>
        <fullName evidence="1">Uncharacterized protein</fullName>
    </submittedName>
</protein>
<dbReference type="Proteomes" id="UP000228886">
    <property type="component" value="Unassembled WGS sequence"/>
</dbReference>
<comment type="caution">
    <text evidence="1">The sequence shown here is derived from an EMBL/GenBank/DDBJ whole genome shotgun (WGS) entry which is preliminary data.</text>
</comment>
<evidence type="ECO:0000313" key="1">
    <source>
        <dbReference type="EMBL" id="PIV63799.1"/>
    </source>
</evidence>
<sequence>MNSKERVLVSLGHQEPDRIPLDYWAVPETTNQLLQHFKLKNRDELLKRLNIDFRYVKPKYRGKKFKEEAGGSLQQNLPDGTYKDIWGVKRRRVNWAKGSYLEVIESPLAEAKTE</sequence>
<dbReference type="EMBL" id="PETL01000262">
    <property type="protein sequence ID" value="PIV63799.1"/>
    <property type="molecule type" value="Genomic_DNA"/>
</dbReference>
<organism evidence="1 2">
    <name type="scientific">bacterium (Candidatus Ratteibacteria) CG01_land_8_20_14_3_00_40_19</name>
    <dbReference type="NCBI Taxonomy" id="2014290"/>
    <lineage>
        <taxon>Bacteria</taxon>
        <taxon>Candidatus Ratteibacteria</taxon>
    </lineage>
</organism>
<gene>
    <name evidence="1" type="ORF">COS11_05495</name>
</gene>
<reference evidence="2" key="1">
    <citation type="submission" date="2017-09" db="EMBL/GenBank/DDBJ databases">
        <title>Depth-based differentiation of microbial function through sediment-hosted aquifers and enrichment of novel symbionts in the deep terrestrial subsurface.</title>
        <authorList>
            <person name="Probst A.J."/>
            <person name="Ladd B."/>
            <person name="Jarett J.K."/>
            <person name="Geller-Mcgrath D.E."/>
            <person name="Sieber C.M.K."/>
            <person name="Emerson J.B."/>
            <person name="Anantharaman K."/>
            <person name="Thomas B.C."/>
            <person name="Malmstrom R."/>
            <person name="Stieglmeier M."/>
            <person name="Klingl A."/>
            <person name="Woyke T."/>
            <person name="Ryan C.M."/>
            <person name="Banfield J.F."/>
        </authorList>
    </citation>
    <scope>NUCLEOTIDE SEQUENCE [LARGE SCALE GENOMIC DNA]</scope>
</reference>
<name>A0A2M7E7U6_9BACT</name>
<feature type="non-terminal residue" evidence="1">
    <location>
        <position position="114"/>
    </location>
</feature>